<dbReference type="OrthoDB" id="2289798at2759"/>
<accession>A0A162TFP0</accession>
<dbReference type="GeneID" id="28997882"/>
<dbReference type="VEuPathDB" id="FungiDB:PHYBLDRAFT_173226"/>
<feature type="compositionally biased region" description="Polar residues" evidence="1">
    <location>
        <begin position="26"/>
        <end position="35"/>
    </location>
</feature>
<feature type="region of interest" description="Disordered" evidence="1">
    <location>
        <begin position="13"/>
        <end position="43"/>
    </location>
</feature>
<keyword evidence="3" id="KW-1185">Reference proteome</keyword>
<dbReference type="EMBL" id="KV440995">
    <property type="protein sequence ID" value="OAD68222.1"/>
    <property type="molecule type" value="Genomic_DNA"/>
</dbReference>
<feature type="compositionally biased region" description="Basic and acidic residues" evidence="1">
    <location>
        <begin position="13"/>
        <end position="23"/>
    </location>
</feature>
<dbReference type="InParanoid" id="A0A162TFP0"/>
<dbReference type="RefSeq" id="XP_018286262.1">
    <property type="nucleotide sequence ID" value="XM_018436976.1"/>
</dbReference>
<evidence type="ECO:0000313" key="2">
    <source>
        <dbReference type="EMBL" id="OAD68222.1"/>
    </source>
</evidence>
<dbReference type="AlphaFoldDB" id="A0A162TFP0"/>
<evidence type="ECO:0000313" key="3">
    <source>
        <dbReference type="Proteomes" id="UP000077315"/>
    </source>
</evidence>
<dbReference type="Proteomes" id="UP000077315">
    <property type="component" value="Unassembled WGS sequence"/>
</dbReference>
<name>A0A162TFP0_PHYB8</name>
<sequence>MRPTLYPAAEELIRNKKQQKLDEQEQGLQEKSFTSTKRKRHKHNNTLGELRAKKAAYVLVVCNSCGAQGHSTKRSPICPNHDMTLLQLLNRDLGPHQRYTLSITLDSFISNNDHIQRARGRIILQSSFLREVLPHHYPRLQHLQALYTEPMQTNGVNLTVSLNGLKNYGAVVSSACMTIATTYNNCYYLSIMAIKNIVYEHLLDNLLIKLPAPFQIPDQILPDGYYTFSTFCLSK</sequence>
<organism evidence="2 3">
    <name type="scientific">Phycomyces blakesleeanus (strain ATCC 8743b / DSM 1359 / FGSC 10004 / NBRC 33097 / NRRL 1555)</name>
    <dbReference type="NCBI Taxonomy" id="763407"/>
    <lineage>
        <taxon>Eukaryota</taxon>
        <taxon>Fungi</taxon>
        <taxon>Fungi incertae sedis</taxon>
        <taxon>Mucoromycota</taxon>
        <taxon>Mucoromycotina</taxon>
        <taxon>Mucoromycetes</taxon>
        <taxon>Mucorales</taxon>
        <taxon>Phycomycetaceae</taxon>
        <taxon>Phycomyces</taxon>
    </lineage>
</organism>
<proteinExistence type="predicted"/>
<gene>
    <name evidence="2" type="ORF">PHYBLDRAFT_173226</name>
</gene>
<reference evidence="3" key="1">
    <citation type="submission" date="2015-06" db="EMBL/GenBank/DDBJ databases">
        <title>Expansion of signal transduction pathways in fungi by whole-genome duplication.</title>
        <authorList>
            <consortium name="DOE Joint Genome Institute"/>
            <person name="Corrochano L.M."/>
            <person name="Kuo A."/>
            <person name="Marcet-Houben M."/>
            <person name="Polaino S."/>
            <person name="Salamov A."/>
            <person name="Villalobos J.M."/>
            <person name="Alvarez M.I."/>
            <person name="Avalos J."/>
            <person name="Benito E.P."/>
            <person name="Benoit I."/>
            <person name="Burger G."/>
            <person name="Camino L.P."/>
            <person name="Canovas D."/>
            <person name="Cerda-Olmedo E."/>
            <person name="Cheng J.-F."/>
            <person name="Dominguez A."/>
            <person name="Elias M."/>
            <person name="Eslava A.P."/>
            <person name="Glaser F."/>
            <person name="Grimwood J."/>
            <person name="Gutierrez G."/>
            <person name="Heitman J."/>
            <person name="Henrissat B."/>
            <person name="Iturriaga E.A."/>
            <person name="Lang B.F."/>
            <person name="Lavin J.L."/>
            <person name="Lee S."/>
            <person name="Li W."/>
            <person name="Lindquist E."/>
            <person name="Lopez-Garcia S."/>
            <person name="Luque E.M."/>
            <person name="Marcos A.T."/>
            <person name="Martin J."/>
            <person name="McCluskey K."/>
            <person name="Medina H.R."/>
            <person name="Miralles-Duran A."/>
            <person name="Miyazaki A."/>
            <person name="Munoz-Torres E."/>
            <person name="Oguiza J.A."/>
            <person name="Ohm R."/>
            <person name="Olmedo M."/>
            <person name="Orejas M."/>
            <person name="Ortiz-Castellanos L."/>
            <person name="Pisabarro A.G."/>
            <person name="Rodriguez-Romero J."/>
            <person name="Ruiz-Herrera J."/>
            <person name="Ruiz-Vazquez R."/>
            <person name="Sanz C."/>
            <person name="Schackwitz W."/>
            <person name="Schmutz J."/>
            <person name="Shahriari M."/>
            <person name="Shelest E."/>
            <person name="Silva-Franco F."/>
            <person name="Soanes D."/>
            <person name="Syed K."/>
            <person name="Tagua V.G."/>
            <person name="Talbot N.J."/>
            <person name="Thon M."/>
            <person name="De vries R.P."/>
            <person name="Wiebenga A."/>
            <person name="Yadav J.S."/>
            <person name="Braun E.L."/>
            <person name="Baker S."/>
            <person name="Garre V."/>
            <person name="Horwitz B."/>
            <person name="Torres-Martinez S."/>
            <person name="Idnurm A."/>
            <person name="Herrera-Estrella A."/>
            <person name="Gabaldon T."/>
            <person name="Grigoriev I.V."/>
        </authorList>
    </citation>
    <scope>NUCLEOTIDE SEQUENCE [LARGE SCALE GENOMIC DNA]</scope>
    <source>
        <strain evidence="3">NRRL 1555(-)</strain>
    </source>
</reference>
<evidence type="ECO:0000256" key="1">
    <source>
        <dbReference type="SAM" id="MobiDB-lite"/>
    </source>
</evidence>
<protein>
    <submittedName>
        <fullName evidence="2">Uncharacterized protein</fullName>
    </submittedName>
</protein>